<dbReference type="GO" id="GO:0006043">
    <property type="term" value="P:glucosamine catabolic process"/>
    <property type="evidence" value="ECO:0007669"/>
    <property type="project" value="TreeGrafter"/>
</dbReference>
<dbReference type="GO" id="GO:0006046">
    <property type="term" value="P:N-acetylglucosamine catabolic process"/>
    <property type="evidence" value="ECO:0007669"/>
    <property type="project" value="UniProtKB-UniRule"/>
</dbReference>
<dbReference type="SUPFAM" id="SSF100950">
    <property type="entry name" value="NagB/RpiA/CoA transferase-like"/>
    <property type="match status" value="1"/>
</dbReference>
<keyword evidence="2 4" id="KW-0378">Hydrolase</keyword>
<dbReference type="PANTHER" id="PTHR11280">
    <property type="entry name" value="GLUCOSAMINE-6-PHOSPHATE ISOMERASE"/>
    <property type="match status" value="1"/>
</dbReference>
<comment type="function">
    <text evidence="4">Catalyzes the reversible isomerization-deamination of glucosamine 6-phosphate (GlcN6P) to form fructose 6-phosphate (Fru6P) and ammonium ion.</text>
</comment>
<keyword evidence="3 4" id="KW-0119">Carbohydrate metabolism</keyword>
<feature type="domain" description="Glucosamine/galactosamine-6-phosphate isomerase" evidence="5">
    <location>
        <begin position="10"/>
        <end position="229"/>
    </location>
</feature>
<feature type="active site" description="For ring-opening step" evidence="4">
    <location>
        <position position="143"/>
    </location>
</feature>
<evidence type="ECO:0000256" key="2">
    <source>
        <dbReference type="ARBA" id="ARBA00022801"/>
    </source>
</evidence>
<dbReference type="NCBIfam" id="TIGR00502">
    <property type="entry name" value="nagB"/>
    <property type="match status" value="1"/>
</dbReference>
<dbReference type="CDD" id="cd01399">
    <property type="entry name" value="GlcN6P_deaminase"/>
    <property type="match status" value="1"/>
</dbReference>
<dbReference type="InterPro" id="IPR037171">
    <property type="entry name" value="NagB/RpiA_transferase-like"/>
</dbReference>
<comment type="similarity">
    <text evidence="4">Belongs to the glucosamine/galactosamine-6-phosphate isomerase family. NagB subfamily.</text>
</comment>
<dbReference type="PANTHER" id="PTHR11280:SF5">
    <property type="entry name" value="GLUCOSAMINE-6-PHOSPHATE ISOMERASE"/>
    <property type="match status" value="1"/>
</dbReference>
<dbReference type="FunFam" id="3.40.50.1360:FF:000003">
    <property type="entry name" value="Glucosamine-6-phosphate deaminase"/>
    <property type="match status" value="1"/>
</dbReference>
<name>A0A974GWQ2_SEDHY</name>
<dbReference type="AlphaFoldDB" id="A0A974GWQ2"/>
<dbReference type="EMBL" id="JACBNQ010000010">
    <property type="protein sequence ID" value="NYB74496.1"/>
    <property type="molecule type" value="Genomic_DNA"/>
</dbReference>
<dbReference type="Pfam" id="PF01182">
    <property type="entry name" value="Glucosamine_iso"/>
    <property type="match status" value="1"/>
</dbReference>
<keyword evidence="7" id="KW-1185">Reference proteome</keyword>
<evidence type="ECO:0000256" key="3">
    <source>
        <dbReference type="ARBA" id="ARBA00023277"/>
    </source>
</evidence>
<dbReference type="GO" id="GO:0005975">
    <property type="term" value="P:carbohydrate metabolic process"/>
    <property type="evidence" value="ECO:0007669"/>
    <property type="project" value="InterPro"/>
</dbReference>
<comment type="caution">
    <text evidence="6">The sequence shown here is derived from an EMBL/GenBank/DDBJ whole genome shotgun (WGS) entry which is preliminary data.</text>
</comment>
<comment type="caution">
    <text evidence="4">Lacks conserved residue(s) required for the propagation of feature annotation.</text>
</comment>
<comment type="catalytic activity">
    <reaction evidence="1 4">
        <text>alpha-D-glucosamine 6-phosphate + H2O = beta-D-fructose 6-phosphate + NH4(+)</text>
        <dbReference type="Rhea" id="RHEA:12172"/>
        <dbReference type="ChEBI" id="CHEBI:15377"/>
        <dbReference type="ChEBI" id="CHEBI:28938"/>
        <dbReference type="ChEBI" id="CHEBI:57634"/>
        <dbReference type="ChEBI" id="CHEBI:75989"/>
        <dbReference type="EC" id="3.5.99.6"/>
    </reaction>
</comment>
<evidence type="ECO:0000259" key="5">
    <source>
        <dbReference type="Pfam" id="PF01182"/>
    </source>
</evidence>
<gene>
    <name evidence="4 6" type="primary">nagB</name>
    <name evidence="6" type="ORF">HZF24_10145</name>
</gene>
<reference evidence="6" key="1">
    <citation type="submission" date="2020-07" db="EMBL/GenBank/DDBJ databases">
        <title>Genomic analysis of a strain of Sedimentibacter Hydroxybenzoicus DSM7310.</title>
        <authorList>
            <person name="Ma S."/>
        </authorList>
    </citation>
    <scope>NUCLEOTIDE SEQUENCE</scope>
    <source>
        <strain evidence="6">DSM 7310</strain>
    </source>
</reference>
<dbReference type="EC" id="3.5.99.6" evidence="4"/>
<organism evidence="6 7">
    <name type="scientific">Sedimentibacter hydroxybenzoicus DSM 7310</name>
    <dbReference type="NCBI Taxonomy" id="1123245"/>
    <lineage>
        <taxon>Bacteria</taxon>
        <taxon>Bacillati</taxon>
        <taxon>Bacillota</taxon>
        <taxon>Tissierellia</taxon>
        <taxon>Sedimentibacter</taxon>
    </lineage>
</organism>
<sequence>MEVIIKNNYQEVSDAAAEYLLNVVKNKPNAVLGLPTGSSPTGMYKIVVDEYKNNNVSFENVKTFNLDEYMGLDRSNDQSYYYFMNENLYSHVNLKPENINIPNGMAKDINQESIRYENKLKAEGPMDIMFLGIGNNGHIGFNEPNEYFEPFTHEVNLTQDTIEANARFFEKIEDVPTKAITMGVKTISSARKIVLIATGSAKATAIAKAVKGKITPQVPASILQMHDDVTVIIDKEAASKL</sequence>
<evidence type="ECO:0000313" key="6">
    <source>
        <dbReference type="EMBL" id="NYB74496.1"/>
    </source>
</evidence>
<dbReference type="GO" id="GO:0042802">
    <property type="term" value="F:identical protein binding"/>
    <property type="evidence" value="ECO:0007669"/>
    <property type="project" value="TreeGrafter"/>
</dbReference>
<proteinExistence type="inferred from homology"/>
<feature type="active site" description="Proton acceptor; for enolization step" evidence="4">
    <location>
        <position position="67"/>
    </location>
</feature>
<feature type="active site" description="Proton acceptor; for ring-opening step" evidence="4">
    <location>
        <position position="138"/>
    </location>
</feature>
<evidence type="ECO:0000256" key="1">
    <source>
        <dbReference type="ARBA" id="ARBA00000644"/>
    </source>
</evidence>
<evidence type="ECO:0000313" key="7">
    <source>
        <dbReference type="Proteomes" id="UP000611629"/>
    </source>
</evidence>
<dbReference type="Proteomes" id="UP000611629">
    <property type="component" value="Unassembled WGS sequence"/>
</dbReference>
<dbReference type="GO" id="GO:0004342">
    <property type="term" value="F:glucosamine-6-phosphate deaminase activity"/>
    <property type="evidence" value="ECO:0007669"/>
    <property type="project" value="UniProtKB-UniRule"/>
</dbReference>
<evidence type="ECO:0000256" key="4">
    <source>
        <dbReference type="HAMAP-Rule" id="MF_01241"/>
    </source>
</evidence>
<dbReference type="Gene3D" id="3.40.50.1360">
    <property type="match status" value="1"/>
</dbReference>
<dbReference type="GO" id="GO:0005737">
    <property type="term" value="C:cytoplasm"/>
    <property type="evidence" value="ECO:0007669"/>
    <property type="project" value="TreeGrafter"/>
</dbReference>
<dbReference type="InterPro" id="IPR004547">
    <property type="entry name" value="Glucosamine6P_isomerase"/>
</dbReference>
<comment type="pathway">
    <text evidence="4">Amino-sugar metabolism; N-acetylneuraminate degradation; D-fructose 6-phosphate from N-acetylneuraminate: step 5/5.</text>
</comment>
<protein>
    <recommendedName>
        <fullName evidence="4">Glucosamine-6-phosphate deaminase</fullName>
        <ecNumber evidence="4">3.5.99.6</ecNumber>
    </recommendedName>
    <alternativeName>
        <fullName evidence="4">GlcN6P deaminase</fullName>
        <shortName evidence="4">GNPDA</shortName>
    </alternativeName>
    <alternativeName>
        <fullName evidence="4">Glucosamine-6-phosphate isomerase</fullName>
    </alternativeName>
</protein>
<accession>A0A974GWQ2</accession>
<dbReference type="HAMAP" id="MF_01241">
    <property type="entry name" value="GlcN6P_deamin"/>
    <property type="match status" value="1"/>
</dbReference>
<dbReference type="GO" id="GO:0019262">
    <property type="term" value="P:N-acetylneuraminate catabolic process"/>
    <property type="evidence" value="ECO:0007669"/>
    <property type="project" value="UniProtKB-UniRule"/>
</dbReference>
<feature type="active site" description="For ring-opening step" evidence="4">
    <location>
        <position position="136"/>
    </location>
</feature>
<dbReference type="RefSeq" id="WP_179238205.1">
    <property type="nucleotide sequence ID" value="NZ_JACBNQ010000010.1"/>
</dbReference>
<dbReference type="InterPro" id="IPR006148">
    <property type="entry name" value="Glc/Gal-6P_isomerase"/>
</dbReference>